<dbReference type="Proteomes" id="UP001165342">
    <property type="component" value="Unassembled WGS sequence"/>
</dbReference>
<comment type="caution">
    <text evidence="2">The sequence shown here is derived from an EMBL/GenBank/DDBJ whole genome shotgun (WGS) entry which is preliminary data.</text>
</comment>
<keyword evidence="1" id="KW-0812">Transmembrane</keyword>
<dbReference type="EMBL" id="JAMGBE010000001">
    <property type="protein sequence ID" value="MCL6729330.1"/>
    <property type="molecule type" value="Genomic_DNA"/>
</dbReference>
<feature type="transmembrane region" description="Helical" evidence="1">
    <location>
        <begin position="12"/>
        <end position="34"/>
    </location>
</feature>
<evidence type="ECO:0000256" key="1">
    <source>
        <dbReference type="SAM" id="Phobius"/>
    </source>
</evidence>
<keyword evidence="1" id="KW-1133">Transmembrane helix</keyword>
<proteinExistence type="predicted"/>
<organism evidence="2 3">
    <name type="scientific">Sphingomonas hankyongi</name>
    <dbReference type="NCBI Taxonomy" id="2908209"/>
    <lineage>
        <taxon>Bacteria</taxon>
        <taxon>Pseudomonadati</taxon>
        <taxon>Pseudomonadota</taxon>
        <taxon>Alphaproteobacteria</taxon>
        <taxon>Sphingomonadales</taxon>
        <taxon>Sphingomonadaceae</taxon>
        <taxon>Sphingomonas</taxon>
    </lineage>
</organism>
<keyword evidence="1" id="KW-0472">Membrane</keyword>
<sequence length="51" mass="5644">MIALDRIREAVVVALIAILVGLAVYSFLGFAWTVKTAVETTQKLRHSSPMR</sequence>
<keyword evidence="3" id="KW-1185">Reference proteome</keyword>
<reference evidence="2" key="1">
    <citation type="submission" date="2022-05" db="EMBL/GenBank/DDBJ databases">
        <authorList>
            <person name="Jo J.-H."/>
            <person name="Im W.-T."/>
        </authorList>
    </citation>
    <scope>NUCLEOTIDE SEQUENCE</scope>
    <source>
        <strain evidence="2">SE220</strain>
    </source>
</reference>
<protein>
    <submittedName>
        <fullName evidence="2">Uncharacterized protein</fullName>
    </submittedName>
</protein>
<name>A0ABT0S0F1_9SPHN</name>
<gene>
    <name evidence="2" type="ORF">LZ538_04565</name>
</gene>
<dbReference type="RefSeq" id="WP_249830796.1">
    <property type="nucleotide sequence ID" value="NZ_JAMGBE010000001.1"/>
</dbReference>
<accession>A0ABT0S0F1</accession>
<evidence type="ECO:0000313" key="3">
    <source>
        <dbReference type="Proteomes" id="UP001165342"/>
    </source>
</evidence>
<evidence type="ECO:0000313" key="2">
    <source>
        <dbReference type="EMBL" id="MCL6729330.1"/>
    </source>
</evidence>